<protein>
    <submittedName>
        <fullName evidence="1">Uncharacterized protein</fullName>
    </submittedName>
</protein>
<dbReference type="AlphaFoldDB" id="R9NXQ8"/>
<accession>R9NXQ8</accession>
<organism evidence="1 2">
    <name type="scientific">Pseudozyma hubeiensis (strain SY62)</name>
    <name type="common">Yeast</name>
    <dbReference type="NCBI Taxonomy" id="1305764"/>
    <lineage>
        <taxon>Eukaryota</taxon>
        <taxon>Fungi</taxon>
        <taxon>Dikarya</taxon>
        <taxon>Basidiomycota</taxon>
        <taxon>Ustilaginomycotina</taxon>
        <taxon>Ustilaginomycetes</taxon>
        <taxon>Ustilaginales</taxon>
        <taxon>Ustilaginaceae</taxon>
        <taxon>Pseudozyma</taxon>
    </lineage>
</organism>
<evidence type="ECO:0000313" key="1">
    <source>
        <dbReference type="EMBL" id="GAC93376.1"/>
    </source>
</evidence>
<dbReference type="eggNOG" id="ENOG502T293">
    <property type="taxonomic scope" value="Eukaryota"/>
</dbReference>
<reference evidence="2" key="1">
    <citation type="journal article" date="2013" name="Genome Announc.">
        <title>Draft genome sequence of the basidiomycetous yeast-like fungus Pseudozyma hubeiensis SY62, which produces an abundant amount of the biosurfactant mannosylerythritol lipids.</title>
        <authorList>
            <person name="Konishi M."/>
            <person name="Hatada Y."/>
            <person name="Horiuchi J."/>
        </authorList>
    </citation>
    <scope>NUCLEOTIDE SEQUENCE [LARGE SCALE GENOMIC DNA]</scope>
    <source>
        <strain evidence="2">SY62</strain>
    </source>
</reference>
<name>R9NXQ8_PSEHS</name>
<sequence>MPCADANGYSDVQESHCEGRFVRHFWVEKDPIKEDHVKIILNAIIWRIFYENSLGVILCQIEGVMERYRAHDVTA</sequence>
<keyword evidence="2" id="KW-1185">Reference proteome</keyword>
<dbReference type="RefSeq" id="XP_012186963.1">
    <property type="nucleotide sequence ID" value="XM_012331573.1"/>
</dbReference>
<dbReference type="GeneID" id="24106242"/>
<dbReference type="HOGENOM" id="CLU_2672139_0_0_1"/>
<dbReference type="Proteomes" id="UP000014071">
    <property type="component" value="Unassembled WGS sequence"/>
</dbReference>
<dbReference type="EMBL" id="DF238776">
    <property type="protein sequence ID" value="GAC93376.1"/>
    <property type="molecule type" value="Genomic_DNA"/>
</dbReference>
<evidence type="ECO:0000313" key="2">
    <source>
        <dbReference type="Proteomes" id="UP000014071"/>
    </source>
</evidence>
<dbReference type="OrthoDB" id="3763672at2759"/>
<proteinExistence type="predicted"/>
<gene>
    <name evidence="1" type="ORF">PHSY_000941</name>
</gene>